<protein>
    <submittedName>
        <fullName evidence="2">Helix-turn-helix transcriptional regulator</fullName>
    </submittedName>
</protein>
<organism evidence="2 3">
    <name type="scientific">Inquilinus limosus</name>
    <dbReference type="NCBI Taxonomy" id="171674"/>
    <lineage>
        <taxon>Bacteria</taxon>
        <taxon>Pseudomonadati</taxon>
        <taxon>Pseudomonadota</taxon>
        <taxon>Alphaproteobacteria</taxon>
        <taxon>Rhodospirillales</taxon>
        <taxon>Rhodospirillaceae</taxon>
        <taxon>Inquilinus</taxon>
    </lineage>
</organism>
<dbReference type="GO" id="GO:0006355">
    <property type="term" value="P:regulation of DNA-templated transcription"/>
    <property type="evidence" value="ECO:0007669"/>
    <property type="project" value="InterPro"/>
</dbReference>
<dbReference type="GO" id="GO:0003677">
    <property type="term" value="F:DNA binding"/>
    <property type="evidence" value="ECO:0007669"/>
    <property type="project" value="InterPro"/>
</dbReference>
<feature type="domain" description="HTH luxR-type" evidence="1">
    <location>
        <begin position="317"/>
        <end position="374"/>
    </location>
</feature>
<dbReference type="InterPro" id="IPR036388">
    <property type="entry name" value="WH-like_DNA-bd_sf"/>
</dbReference>
<dbReference type="Gene3D" id="1.10.10.10">
    <property type="entry name" value="Winged helix-like DNA-binding domain superfamily/Winged helix DNA-binding domain"/>
    <property type="match status" value="1"/>
</dbReference>
<dbReference type="InterPro" id="IPR016032">
    <property type="entry name" value="Sig_transdc_resp-reg_C-effctor"/>
</dbReference>
<dbReference type="EMBL" id="JAEKLZ010000164">
    <property type="protein sequence ID" value="MBW8725234.1"/>
    <property type="molecule type" value="Genomic_DNA"/>
</dbReference>
<dbReference type="InterPro" id="IPR000792">
    <property type="entry name" value="Tscrpt_reg_LuxR_C"/>
</dbReference>
<evidence type="ECO:0000313" key="3">
    <source>
        <dbReference type="Proteomes" id="UP000700706"/>
    </source>
</evidence>
<reference evidence="2" key="1">
    <citation type="submission" date="2020-06" db="EMBL/GenBank/DDBJ databases">
        <title>Stable isotope informed genome-resolved metagenomics uncovers potential trophic interactions in rhizosphere soil.</title>
        <authorList>
            <person name="Starr E.P."/>
            <person name="Shi S."/>
            <person name="Blazewicz S.J."/>
            <person name="Koch B.J."/>
            <person name="Probst A.J."/>
            <person name="Hungate B.A."/>
            <person name="Pett-Ridge J."/>
            <person name="Firestone M.K."/>
            <person name="Banfield J.F."/>
        </authorList>
    </citation>
    <scope>NUCLEOTIDE SEQUENCE</scope>
    <source>
        <strain evidence="2">YM_69_17</strain>
    </source>
</reference>
<evidence type="ECO:0000313" key="2">
    <source>
        <dbReference type="EMBL" id="MBW8725234.1"/>
    </source>
</evidence>
<dbReference type="SUPFAM" id="SSF55785">
    <property type="entry name" value="PYP-like sensor domain (PAS domain)"/>
    <property type="match status" value="1"/>
</dbReference>
<dbReference type="SUPFAM" id="SSF46894">
    <property type="entry name" value="C-terminal effector domain of the bipartite response regulators"/>
    <property type="match status" value="1"/>
</dbReference>
<dbReference type="Gene3D" id="3.30.450.20">
    <property type="entry name" value="PAS domain"/>
    <property type="match status" value="1"/>
</dbReference>
<dbReference type="Proteomes" id="UP000700706">
    <property type="component" value="Unassembled WGS sequence"/>
</dbReference>
<dbReference type="SMART" id="SM00421">
    <property type="entry name" value="HTH_LUXR"/>
    <property type="match status" value="1"/>
</dbReference>
<comment type="caution">
    <text evidence="2">The sequence shown here is derived from an EMBL/GenBank/DDBJ whole genome shotgun (WGS) entry which is preliminary data.</text>
</comment>
<dbReference type="InterPro" id="IPR035965">
    <property type="entry name" value="PAS-like_dom_sf"/>
</dbReference>
<proteinExistence type="predicted"/>
<sequence>MERADAILRAVQQIYDSALSPDGWSGALDAVAAVSGGRYAGILIEDQMLRRAQLLTDGTWDPAHLDLVTATAEAGVLPPWIRGVPVGLVTRSSAIQADQDYSRSLYYNEVVRPIGNFYAAVGLLEQTPAHRGLFAIGRPHGAENFADDDVAAMQLLLPHLARVLDLRRRAGEAERRADAIETVLDRVDLGVILVDAEGRPLYFNRPAEALLARADGLSVGRAGIAAALAEDTRRLHRAIAAAAAAGLPGGTIDAAGRAAAAGAHIRVSRPSGRRPLLLTVIPVARARLHAGLAAQVAVFVTDPDGAASPAPALLREMFGLTAAEAALAIEISRGQGLDAAADRLSIAKTTARTHLARIFDKTDTSRQAELVRLLLRCGVSLLPPD</sequence>
<dbReference type="AlphaFoldDB" id="A0A952FMC5"/>
<name>A0A952FMC5_9PROT</name>
<accession>A0A952FMC5</accession>
<evidence type="ECO:0000259" key="1">
    <source>
        <dbReference type="SMART" id="SM00421"/>
    </source>
</evidence>
<gene>
    <name evidence="2" type="ORF">JF625_08795</name>
</gene>